<proteinExistence type="predicted"/>
<dbReference type="InterPro" id="IPR009030">
    <property type="entry name" value="Growth_fac_rcpt_cys_sf"/>
</dbReference>
<dbReference type="AlphaFoldDB" id="A0AAV6VSH4"/>
<feature type="region of interest" description="Disordered" evidence="1">
    <location>
        <begin position="401"/>
        <end position="432"/>
    </location>
</feature>
<feature type="compositionally biased region" description="Polar residues" evidence="1">
    <location>
        <begin position="480"/>
        <end position="506"/>
    </location>
</feature>
<keyword evidence="3" id="KW-0732">Signal</keyword>
<gene>
    <name evidence="4" type="ORF">JTE90_009441</name>
</gene>
<evidence type="ECO:0000256" key="2">
    <source>
        <dbReference type="SAM" id="Phobius"/>
    </source>
</evidence>
<protein>
    <recommendedName>
        <fullName evidence="6">EGF-like domain-containing protein</fullName>
    </recommendedName>
</protein>
<feature type="signal peptide" evidence="3">
    <location>
        <begin position="1"/>
        <end position="32"/>
    </location>
</feature>
<evidence type="ECO:0000313" key="4">
    <source>
        <dbReference type="EMBL" id="KAG8199605.1"/>
    </source>
</evidence>
<keyword evidence="5" id="KW-1185">Reference proteome</keyword>
<keyword evidence="2" id="KW-0472">Membrane</keyword>
<comment type="caution">
    <text evidence="4">The sequence shown here is derived from an EMBL/GenBank/DDBJ whole genome shotgun (WGS) entry which is preliminary data.</text>
</comment>
<evidence type="ECO:0008006" key="6">
    <source>
        <dbReference type="Google" id="ProtNLM"/>
    </source>
</evidence>
<dbReference type="Proteomes" id="UP000827092">
    <property type="component" value="Unassembled WGS sequence"/>
</dbReference>
<keyword evidence="2" id="KW-1133">Transmembrane helix</keyword>
<feature type="region of interest" description="Disordered" evidence="1">
    <location>
        <begin position="452"/>
        <end position="514"/>
    </location>
</feature>
<feature type="region of interest" description="Disordered" evidence="1">
    <location>
        <begin position="273"/>
        <end position="295"/>
    </location>
</feature>
<dbReference type="SUPFAM" id="SSF57184">
    <property type="entry name" value="Growth factor receptor domain"/>
    <property type="match status" value="1"/>
</dbReference>
<evidence type="ECO:0000256" key="3">
    <source>
        <dbReference type="SAM" id="SignalP"/>
    </source>
</evidence>
<keyword evidence="2" id="KW-0812">Transmembrane</keyword>
<evidence type="ECO:0000313" key="5">
    <source>
        <dbReference type="Proteomes" id="UP000827092"/>
    </source>
</evidence>
<feature type="chain" id="PRO_5043686605" description="EGF-like domain-containing protein" evidence="3">
    <location>
        <begin position="33"/>
        <end position="532"/>
    </location>
</feature>
<feature type="compositionally biased region" description="Low complexity" evidence="1">
    <location>
        <begin position="420"/>
        <end position="432"/>
    </location>
</feature>
<evidence type="ECO:0000256" key="1">
    <source>
        <dbReference type="SAM" id="MobiDB-lite"/>
    </source>
</evidence>
<name>A0AAV6VSH4_9ARAC</name>
<dbReference type="EMBL" id="JAFNEN010000026">
    <property type="protein sequence ID" value="KAG8199605.1"/>
    <property type="molecule type" value="Genomic_DNA"/>
</dbReference>
<reference evidence="4 5" key="1">
    <citation type="journal article" date="2022" name="Nat. Ecol. Evol.">
        <title>A masculinizing supergene underlies an exaggerated male reproductive morph in a spider.</title>
        <authorList>
            <person name="Hendrickx F."/>
            <person name="De Corte Z."/>
            <person name="Sonet G."/>
            <person name="Van Belleghem S.M."/>
            <person name="Kostlbacher S."/>
            <person name="Vangestel C."/>
        </authorList>
    </citation>
    <scope>NUCLEOTIDE SEQUENCE [LARGE SCALE GENOMIC DNA]</scope>
    <source>
        <strain evidence="4">W744_W776</strain>
    </source>
</reference>
<sequence>MARLSNSKNFRIVWSMQLRLMITFLLVFVAHGSGVDVTAVSDEEYVIEEDEIDPSLYPSIKIFPKALFGALKWKVTSQDLFMARCNDASDCDAGIRMICLNNKCGCKPGDLFLEWPKFGCFSKAHMFGPCEVSGQCVAVNPYTYCNPDSGRCTCSPNYFYNGRECSIRYDGNNMKAQEVYKAAVVAAACFIVAVVGIFVACIVRRSFCRRDPHLRQSDTNTSPDVFSISDEIAAMRAVDKPPSYEEVLQIERTFYGIPPPEYSASRLSTAPFHPPTTYSTQARNLPPSSSSSNRDCLKSLYQESAPAYSREEPPPVVSQTSGNFLADVEVLSPPGPYHQASAPILGTSDQACASPTEEVTATGQLGVQQACTSQTSDVQETSQSEMYDVLETLTSSQCSLSHYISSTPPPPRLHRQHTASSSSSLPGSPNLSSVPSRFMNLFRKDLLKDNIQSSPSCSEVPVNVQPPEHHSPSHVLDISDNIQATELGSPSRNNSDLPVSSISSTLDRPRDGETSHRELAYDNLGFVSDLYV</sequence>
<accession>A0AAV6VSH4</accession>
<feature type="transmembrane region" description="Helical" evidence="2">
    <location>
        <begin position="182"/>
        <end position="203"/>
    </location>
</feature>
<organism evidence="4 5">
    <name type="scientific">Oedothorax gibbosus</name>
    <dbReference type="NCBI Taxonomy" id="931172"/>
    <lineage>
        <taxon>Eukaryota</taxon>
        <taxon>Metazoa</taxon>
        <taxon>Ecdysozoa</taxon>
        <taxon>Arthropoda</taxon>
        <taxon>Chelicerata</taxon>
        <taxon>Arachnida</taxon>
        <taxon>Araneae</taxon>
        <taxon>Araneomorphae</taxon>
        <taxon>Entelegynae</taxon>
        <taxon>Araneoidea</taxon>
        <taxon>Linyphiidae</taxon>
        <taxon>Erigoninae</taxon>
        <taxon>Oedothorax</taxon>
    </lineage>
</organism>